<accession>A0ABS2NZV2</accession>
<dbReference type="SUPFAM" id="SSF53448">
    <property type="entry name" value="Nucleotide-diphospho-sugar transferases"/>
    <property type="match status" value="1"/>
</dbReference>
<dbReference type="Gene3D" id="3.90.550.10">
    <property type="entry name" value="Spore Coat Polysaccharide Biosynthesis Protein SpsA, Chain A"/>
    <property type="match status" value="1"/>
</dbReference>
<dbReference type="EC" id="5.4.2.8" evidence="2"/>
<comment type="caution">
    <text evidence="2">The sequence shown here is derived from an EMBL/GenBank/DDBJ whole genome shotgun (WGS) entry which is preliminary data.</text>
</comment>
<evidence type="ECO:0000313" key="3">
    <source>
        <dbReference type="Proteomes" id="UP000737402"/>
    </source>
</evidence>
<dbReference type="GO" id="GO:0004475">
    <property type="term" value="F:mannose-1-phosphate guanylyltransferase (GTP) activity"/>
    <property type="evidence" value="ECO:0007669"/>
    <property type="project" value="UniProtKB-EC"/>
</dbReference>
<evidence type="ECO:0000259" key="1">
    <source>
        <dbReference type="Pfam" id="PF00483"/>
    </source>
</evidence>
<dbReference type="InterPro" id="IPR050486">
    <property type="entry name" value="Mannose-1P_guanyltransferase"/>
</dbReference>
<dbReference type="RefSeq" id="WP_204415785.1">
    <property type="nucleotide sequence ID" value="NZ_JAFBED010000004.1"/>
</dbReference>
<keyword evidence="2" id="KW-0413">Isomerase</keyword>
<proteinExistence type="predicted"/>
<protein>
    <submittedName>
        <fullName evidence="2">Mannose-1-phosphate guanylyltransferase/phosphomannomutase</fullName>
        <ecNumber evidence="2">2.7.7.13</ecNumber>
        <ecNumber evidence="2">5.4.2.8</ecNumber>
    </submittedName>
</protein>
<dbReference type="GO" id="GO:0004615">
    <property type="term" value="F:phosphomannomutase activity"/>
    <property type="evidence" value="ECO:0007669"/>
    <property type="project" value="UniProtKB-EC"/>
</dbReference>
<name>A0ABS2NZV2_9BACI</name>
<feature type="domain" description="Nucleotidyl transferase" evidence="1">
    <location>
        <begin position="2"/>
        <end position="232"/>
    </location>
</feature>
<organism evidence="2 3">
    <name type="scientific">Sutcliffiella tianshenii</name>
    <dbReference type="NCBI Taxonomy" id="1463404"/>
    <lineage>
        <taxon>Bacteria</taxon>
        <taxon>Bacillati</taxon>
        <taxon>Bacillota</taxon>
        <taxon>Bacilli</taxon>
        <taxon>Bacillales</taxon>
        <taxon>Bacillaceae</taxon>
        <taxon>Sutcliffiella</taxon>
    </lineage>
</organism>
<keyword evidence="3" id="KW-1185">Reference proteome</keyword>
<evidence type="ECO:0000313" key="2">
    <source>
        <dbReference type="EMBL" id="MBM7620234.1"/>
    </source>
</evidence>
<reference evidence="2 3" key="1">
    <citation type="submission" date="2021-01" db="EMBL/GenBank/DDBJ databases">
        <title>Genomic Encyclopedia of Type Strains, Phase IV (KMG-IV): sequencing the most valuable type-strain genomes for metagenomic binning, comparative biology and taxonomic classification.</title>
        <authorList>
            <person name="Goeker M."/>
        </authorList>
    </citation>
    <scope>NUCLEOTIDE SEQUENCE [LARGE SCALE GENOMIC DNA]</scope>
    <source>
        <strain evidence="2 3">DSM 25879</strain>
    </source>
</reference>
<dbReference type="CDD" id="cd04181">
    <property type="entry name" value="NTP_transferase"/>
    <property type="match status" value="1"/>
</dbReference>
<gene>
    <name evidence="2" type="ORF">JOC95_002087</name>
</gene>
<dbReference type="EC" id="2.7.7.13" evidence="2"/>
<dbReference type="Pfam" id="PF00483">
    <property type="entry name" value="NTP_transferase"/>
    <property type="match status" value="1"/>
</dbReference>
<dbReference type="InterPro" id="IPR005835">
    <property type="entry name" value="NTP_transferase_dom"/>
</dbReference>
<dbReference type="EMBL" id="JAFBED010000004">
    <property type="protein sequence ID" value="MBM7620234.1"/>
    <property type="molecule type" value="Genomic_DNA"/>
</dbReference>
<dbReference type="Proteomes" id="UP000737402">
    <property type="component" value="Unassembled WGS sequence"/>
</dbReference>
<sequence>MKAVILAGGRGTRLHPFTRRMPKPLVPLLNKPVMEYSIELLKKHGISDIIVTLQYLGDKIVEYFGDGSRWGVNLTYVFEDLPLGTAGSVKNAESLLDEPFIVISGDALTDFDLIDGLVFHLQNRSIFTVFMKEVRNPAKFGIIKTGPDGKIMRFLEKPQKDQEFSRVVNTGIYIVDPVVLCLMEKNREYDFSKELFPKLIENNMALYGFKAKGYWKDIGSHEDYRQAQYDMLERKVQVSLEEEAQPKLWVSSHVRSFRGQSAYIKSSKSKSLVKAGS</sequence>
<keyword evidence="2" id="KW-0808">Transferase</keyword>
<keyword evidence="2" id="KW-0548">Nucleotidyltransferase</keyword>
<dbReference type="InterPro" id="IPR029044">
    <property type="entry name" value="Nucleotide-diphossugar_trans"/>
</dbReference>
<dbReference type="PANTHER" id="PTHR22572">
    <property type="entry name" value="SUGAR-1-PHOSPHATE GUANYL TRANSFERASE"/>
    <property type="match status" value="1"/>
</dbReference>